<sequence>MKLPRTLQLFGLVLIAIAIDTASAATSTQISISAPSTATTSTTADYPLEKRIKRACVHCHRFCKFTYIGCGVVGCENDDGSLRYTNCHICDHDPNNVCPNVL</sequence>
<feature type="signal peptide" evidence="1">
    <location>
        <begin position="1"/>
        <end position="24"/>
    </location>
</feature>
<dbReference type="Proteomes" id="UP000799770">
    <property type="component" value="Unassembled WGS sequence"/>
</dbReference>
<proteinExistence type="predicted"/>
<reference evidence="2" key="1">
    <citation type="journal article" date="2020" name="Stud. Mycol.">
        <title>101 Dothideomycetes genomes: a test case for predicting lifestyles and emergence of pathogens.</title>
        <authorList>
            <person name="Haridas S."/>
            <person name="Albert R."/>
            <person name="Binder M."/>
            <person name="Bloem J."/>
            <person name="Labutti K."/>
            <person name="Salamov A."/>
            <person name="Andreopoulos B."/>
            <person name="Baker S."/>
            <person name="Barry K."/>
            <person name="Bills G."/>
            <person name="Bluhm B."/>
            <person name="Cannon C."/>
            <person name="Castanera R."/>
            <person name="Culley D."/>
            <person name="Daum C."/>
            <person name="Ezra D."/>
            <person name="Gonzalez J."/>
            <person name="Henrissat B."/>
            <person name="Kuo A."/>
            <person name="Liang C."/>
            <person name="Lipzen A."/>
            <person name="Lutzoni F."/>
            <person name="Magnuson J."/>
            <person name="Mondo S."/>
            <person name="Nolan M."/>
            <person name="Ohm R."/>
            <person name="Pangilinan J."/>
            <person name="Park H.-J."/>
            <person name="Ramirez L."/>
            <person name="Alfaro M."/>
            <person name="Sun H."/>
            <person name="Tritt A."/>
            <person name="Yoshinaga Y."/>
            <person name="Zwiers L.-H."/>
            <person name="Turgeon B."/>
            <person name="Goodwin S."/>
            <person name="Spatafora J."/>
            <person name="Crous P."/>
            <person name="Grigoriev I."/>
        </authorList>
    </citation>
    <scope>NUCLEOTIDE SEQUENCE</scope>
    <source>
        <strain evidence="2">CBS 627.86</strain>
    </source>
</reference>
<organism evidence="2 3">
    <name type="scientific">Lophiotrema nucula</name>
    <dbReference type="NCBI Taxonomy" id="690887"/>
    <lineage>
        <taxon>Eukaryota</taxon>
        <taxon>Fungi</taxon>
        <taxon>Dikarya</taxon>
        <taxon>Ascomycota</taxon>
        <taxon>Pezizomycotina</taxon>
        <taxon>Dothideomycetes</taxon>
        <taxon>Pleosporomycetidae</taxon>
        <taxon>Pleosporales</taxon>
        <taxon>Lophiotremataceae</taxon>
        <taxon>Lophiotrema</taxon>
    </lineage>
</organism>
<gene>
    <name evidence="2" type="ORF">BDV96DRAFT_641811</name>
</gene>
<keyword evidence="1" id="KW-0732">Signal</keyword>
<evidence type="ECO:0000313" key="3">
    <source>
        <dbReference type="Proteomes" id="UP000799770"/>
    </source>
</evidence>
<dbReference type="EMBL" id="ML977314">
    <property type="protein sequence ID" value="KAF2119945.1"/>
    <property type="molecule type" value="Genomic_DNA"/>
</dbReference>
<dbReference type="AlphaFoldDB" id="A0A6A5ZKY9"/>
<name>A0A6A5ZKY9_9PLEO</name>
<accession>A0A6A5ZKY9</accession>
<evidence type="ECO:0000313" key="2">
    <source>
        <dbReference type="EMBL" id="KAF2119945.1"/>
    </source>
</evidence>
<feature type="chain" id="PRO_5025663867" evidence="1">
    <location>
        <begin position="25"/>
        <end position="102"/>
    </location>
</feature>
<keyword evidence="3" id="KW-1185">Reference proteome</keyword>
<protein>
    <submittedName>
        <fullName evidence="2">Uncharacterized protein</fullName>
    </submittedName>
</protein>
<evidence type="ECO:0000256" key="1">
    <source>
        <dbReference type="SAM" id="SignalP"/>
    </source>
</evidence>